<dbReference type="EC" id="3.1.3.48" evidence="2"/>
<dbReference type="InterPro" id="IPR038102">
    <property type="entry name" value="EYA_dom_sf"/>
</dbReference>
<keyword evidence="5 9" id="KW-0460">Magnesium</keyword>
<dbReference type="Gene3D" id="3.40.50.12350">
    <property type="match status" value="1"/>
</dbReference>
<evidence type="ECO:0000256" key="9">
    <source>
        <dbReference type="PIRSR" id="PIRSR628472-2"/>
    </source>
</evidence>
<dbReference type="PANTHER" id="PTHR10190">
    <property type="entry name" value="EYES ABSENT"/>
    <property type="match status" value="1"/>
</dbReference>
<accession>A0ABD3KPT3</accession>
<feature type="binding site" evidence="9">
    <location>
        <position position="128"/>
    </location>
    <ligand>
        <name>Mg(2+)</name>
        <dbReference type="ChEBI" id="CHEBI:18420"/>
    </ligand>
</feature>
<evidence type="ECO:0000256" key="7">
    <source>
        <dbReference type="ARBA" id="ARBA00051722"/>
    </source>
</evidence>
<dbReference type="GO" id="GO:0046872">
    <property type="term" value="F:metal ion binding"/>
    <property type="evidence" value="ECO:0007669"/>
    <property type="project" value="UniProtKB-KW"/>
</dbReference>
<evidence type="ECO:0000256" key="3">
    <source>
        <dbReference type="ARBA" id="ARBA00022723"/>
    </source>
</evidence>
<evidence type="ECO:0000256" key="10">
    <source>
        <dbReference type="SAM" id="MobiDB-lite"/>
    </source>
</evidence>
<feature type="compositionally biased region" description="Basic and acidic residues" evidence="10">
    <location>
        <begin position="39"/>
        <end position="51"/>
    </location>
</feature>
<keyword evidence="6" id="KW-0904">Protein phosphatase</keyword>
<feature type="active site" description="Proton donor" evidence="8">
    <location>
        <position position="128"/>
    </location>
</feature>
<dbReference type="GO" id="GO:0004725">
    <property type="term" value="F:protein tyrosine phosphatase activity"/>
    <property type="evidence" value="ECO:0007669"/>
    <property type="project" value="UniProtKB-EC"/>
</dbReference>
<feature type="active site" description="Nucleophile" evidence="8">
    <location>
        <position position="126"/>
    </location>
</feature>
<comment type="cofactor">
    <cofactor evidence="9">
        <name>Mg(2+)</name>
        <dbReference type="ChEBI" id="CHEBI:18420"/>
    </cofactor>
    <text evidence="9">Binds 1 Mg(2+) ion per subunit.</text>
</comment>
<dbReference type="InterPro" id="IPR036412">
    <property type="entry name" value="HAD-like_sf"/>
</dbReference>
<evidence type="ECO:0000256" key="8">
    <source>
        <dbReference type="PIRSR" id="PIRSR628472-1"/>
    </source>
</evidence>
<evidence type="ECO:0000256" key="5">
    <source>
        <dbReference type="ARBA" id="ARBA00022842"/>
    </source>
</evidence>
<feature type="binding site" evidence="9">
    <location>
        <position position="360"/>
    </location>
    <ligand>
        <name>Mg(2+)</name>
        <dbReference type="ChEBI" id="CHEBI:18420"/>
    </ligand>
</feature>
<evidence type="ECO:0000313" key="12">
    <source>
        <dbReference type="Proteomes" id="UP001634007"/>
    </source>
</evidence>
<evidence type="ECO:0000256" key="4">
    <source>
        <dbReference type="ARBA" id="ARBA00022801"/>
    </source>
</evidence>
<sequence>MGGLRAKADRPVGPAVRAGLDNSTCCPLYIVRPSLSRQHRTDDQTRPDRLRFTSSSAASDPGRSLSELRTPELSKEGLFGFHNFEFVELIGETDRTMGDTSGFPSKRAKNTDAKIEDHKVSVYVWDMDETLILLKSLLNGTYAEAHGSSKDVEKGKEIGKMWEKLILDLCDDYFHYEQIENFNEPFLDSLSKFDDGRDLSDYNFDQDGLGPPKDDANKRKLAYRLRAAGYMYEKGLRNIFNQDLTEKWDQLYQMTDEYTDGWLSSARSFLDQCSTGQEDPIACTDSDKGKAEKSNSHCINILVTSGSLIPSLAKCLLFRLDSLIKHKDVYSSWEVGKVQCFEWIKERLGGPNVEFCVIGDGWEECEAAEAMRWPFVQIDLRPNSSHRFPGLTLRTLGFYFSIVYGNRGAATDEVEE</sequence>
<dbReference type="PANTHER" id="PTHR10190:SF16">
    <property type="entry name" value="DEVELOPMENTAL PROTEIN EYES ABSENT"/>
    <property type="match status" value="1"/>
</dbReference>
<dbReference type="NCBIfam" id="TIGR01658">
    <property type="entry name" value="EYA-cons_domain"/>
    <property type="match status" value="1"/>
</dbReference>
<dbReference type="SFLD" id="SFLDG01129">
    <property type="entry name" value="C1.5:_HAD__Beta-PGM__Phosphata"/>
    <property type="match status" value="1"/>
</dbReference>
<protein>
    <recommendedName>
        <fullName evidence="2">protein-tyrosine-phosphatase</fullName>
        <ecNumber evidence="2">3.1.3.48</ecNumber>
    </recommendedName>
</protein>
<evidence type="ECO:0000256" key="6">
    <source>
        <dbReference type="ARBA" id="ARBA00022912"/>
    </source>
</evidence>
<dbReference type="InterPro" id="IPR006545">
    <property type="entry name" value="EYA_dom"/>
</dbReference>
<dbReference type="SUPFAM" id="SSF56784">
    <property type="entry name" value="HAD-like"/>
    <property type="match status" value="1"/>
</dbReference>
<comment type="catalytic activity">
    <reaction evidence="7">
        <text>O-phospho-L-tyrosyl-[protein] + H2O = L-tyrosyl-[protein] + phosphate</text>
        <dbReference type="Rhea" id="RHEA:10684"/>
        <dbReference type="Rhea" id="RHEA-COMP:10136"/>
        <dbReference type="Rhea" id="RHEA-COMP:20101"/>
        <dbReference type="ChEBI" id="CHEBI:15377"/>
        <dbReference type="ChEBI" id="CHEBI:43474"/>
        <dbReference type="ChEBI" id="CHEBI:46858"/>
        <dbReference type="ChEBI" id="CHEBI:61978"/>
        <dbReference type="EC" id="3.1.3.48"/>
    </reaction>
</comment>
<gene>
    <name evidence="11" type="ORF">ACJRO7_019358</name>
</gene>
<evidence type="ECO:0000313" key="11">
    <source>
        <dbReference type="EMBL" id="KAL3737820.1"/>
    </source>
</evidence>
<dbReference type="InterPro" id="IPR028472">
    <property type="entry name" value="EYA"/>
</dbReference>
<evidence type="ECO:0000256" key="1">
    <source>
        <dbReference type="ARBA" id="ARBA00010501"/>
    </source>
</evidence>
<comment type="caution">
    <text evidence="11">The sequence shown here is derived from an EMBL/GenBank/DDBJ whole genome shotgun (WGS) entry which is preliminary data.</text>
</comment>
<dbReference type="Proteomes" id="UP001634007">
    <property type="component" value="Unassembled WGS sequence"/>
</dbReference>
<keyword evidence="12" id="KW-1185">Reference proteome</keyword>
<evidence type="ECO:0000256" key="2">
    <source>
        <dbReference type="ARBA" id="ARBA00013064"/>
    </source>
</evidence>
<organism evidence="11 12">
    <name type="scientific">Eucalyptus globulus</name>
    <name type="common">Tasmanian blue gum</name>
    <dbReference type="NCBI Taxonomy" id="34317"/>
    <lineage>
        <taxon>Eukaryota</taxon>
        <taxon>Viridiplantae</taxon>
        <taxon>Streptophyta</taxon>
        <taxon>Embryophyta</taxon>
        <taxon>Tracheophyta</taxon>
        <taxon>Spermatophyta</taxon>
        <taxon>Magnoliopsida</taxon>
        <taxon>eudicotyledons</taxon>
        <taxon>Gunneridae</taxon>
        <taxon>Pentapetalae</taxon>
        <taxon>rosids</taxon>
        <taxon>malvids</taxon>
        <taxon>Myrtales</taxon>
        <taxon>Myrtaceae</taxon>
        <taxon>Myrtoideae</taxon>
        <taxon>Eucalypteae</taxon>
        <taxon>Eucalyptus</taxon>
    </lineage>
</organism>
<feature type="region of interest" description="Disordered" evidence="10">
    <location>
        <begin position="37"/>
        <end position="67"/>
    </location>
</feature>
<feature type="binding site" evidence="9">
    <location>
        <position position="126"/>
    </location>
    <ligand>
        <name>Mg(2+)</name>
        <dbReference type="ChEBI" id="CHEBI:18420"/>
    </ligand>
</feature>
<dbReference type="EMBL" id="JBJKBG010000005">
    <property type="protein sequence ID" value="KAL3737820.1"/>
    <property type="molecule type" value="Genomic_DNA"/>
</dbReference>
<keyword evidence="3 9" id="KW-0479">Metal-binding</keyword>
<keyword evidence="4" id="KW-0378">Hydrolase</keyword>
<dbReference type="AlphaFoldDB" id="A0ABD3KPT3"/>
<reference evidence="11 12" key="1">
    <citation type="submission" date="2024-11" db="EMBL/GenBank/DDBJ databases">
        <title>Chromosome-level genome assembly of Eucalyptus globulus Labill. provides insights into its genome evolution.</title>
        <authorList>
            <person name="Li X."/>
        </authorList>
    </citation>
    <scope>NUCLEOTIDE SEQUENCE [LARGE SCALE GENOMIC DNA]</scope>
    <source>
        <strain evidence="11">CL2024</strain>
        <tissue evidence="11">Fresh tender leaves</tissue>
    </source>
</reference>
<proteinExistence type="inferred from homology"/>
<name>A0ABD3KPT3_EUCGL</name>
<comment type="similarity">
    <text evidence="1">Belongs to the HAD-like hydrolase superfamily. EYA family.</text>
</comment>
<dbReference type="SFLD" id="SFLDS00003">
    <property type="entry name" value="Haloacid_Dehalogenase"/>
    <property type="match status" value="1"/>
</dbReference>